<dbReference type="SMART" id="SM00347">
    <property type="entry name" value="HTH_MARR"/>
    <property type="match status" value="1"/>
</dbReference>
<feature type="domain" description="HTH marR-type" evidence="2">
    <location>
        <begin position="1"/>
        <end position="145"/>
    </location>
</feature>
<dbReference type="InterPro" id="IPR036388">
    <property type="entry name" value="WH-like_DNA-bd_sf"/>
</dbReference>
<dbReference type="AlphaFoldDB" id="A0A4U1JFD7"/>
<gene>
    <name evidence="3" type="ORF">E8A74_10135</name>
</gene>
<keyword evidence="4" id="KW-1185">Reference proteome</keyword>
<proteinExistence type="predicted"/>
<comment type="caution">
    <text evidence="3">The sequence shown here is derived from an EMBL/GenBank/DDBJ whole genome shotgun (WGS) entry which is preliminary data.</text>
</comment>
<dbReference type="Pfam" id="PF12802">
    <property type="entry name" value="MarR_2"/>
    <property type="match status" value="1"/>
</dbReference>
<sequence length="169" mass="18856">MDAASLYLVGRKLATLAERAMAAPEGVPDEPSVEHLVLRAVAERLVLRAVIERPGLTASDLVTQLSIAQSRISQVIAELERKGFVRRFPDADDRRKQRIEATVHYKETVEQRMTRSVEEAIEPLLTHATARERARVLAALELVHDLVLRAGEQDEDGPEAPEKKPPRRG</sequence>
<dbReference type="Gene3D" id="1.10.10.10">
    <property type="entry name" value="Winged helix-like DNA-binding domain superfamily/Winged helix DNA-binding domain"/>
    <property type="match status" value="1"/>
</dbReference>
<evidence type="ECO:0000256" key="1">
    <source>
        <dbReference type="SAM" id="MobiDB-lite"/>
    </source>
</evidence>
<organism evidence="3 4">
    <name type="scientific">Polyangium fumosum</name>
    <dbReference type="NCBI Taxonomy" id="889272"/>
    <lineage>
        <taxon>Bacteria</taxon>
        <taxon>Pseudomonadati</taxon>
        <taxon>Myxococcota</taxon>
        <taxon>Polyangia</taxon>
        <taxon>Polyangiales</taxon>
        <taxon>Polyangiaceae</taxon>
        <taxon>Polyangium</taxon>
    </lineage>
</organism>
<dbReference type="PROSITE" id="PS50995">
    <property type="entry name" value="HTH_MARR_2"/>
    <property type="match status" value="1"/>
</dbReference>
<evidence type="ECO:0000313" key="3">
    <source>
        <dbReference type="EMBL" id="TKD09959.1"/>
    </source>
</evidence>
<evidence type="ECO:0000259" key="2">
    <source>
        <dbReference type="PROSITE" id="PS50995"/>
    </source>
</evidence>
<accession>A0A4U1JFD7</accession>
<dbReference type="Proteomes" id="UP000309215">
    <property type="component" value="Unassembled WGS sequence"/>
</dbReference>
<feature type="compositionally biased region" description="Basic and acidic residues" evidence="1">
    <location>
        <begin position="160"/>
        <end position="169"/>
    </location>
</feature>
<name>A0A4U1JFD7_9BACT</name>
<dbReference type="InterPro" id="IPR000835">
    <property type="entry name" value="HTH_MarR-typ"/>
</dbReference>
<dbReference type="GO" id="GO:0003700">
    <property type="term" value="F:DNA-binding transcription factor activity"/>
    <property type="evidence" value="ECO:0007669"/>
    <property type="project" value="InterPro"/>
</dbReference>
<dbReference type="RefSeq" id="WP_136928758.1">
    <property type="nucleotide sequence ID" value="NZ_SSMQ01000008.1"/>
</dbReference>
<dbReference type="InterPro" id="IPR039422">
    <property type="entry name" value="MarR/SlyA-like"/>
</dbReference>
<evidence type="ECO:0000313" key="4">
    <source>
        <dbReference type="Proteomes" id="UP000309215"/>
    </source>
</evidence>
<reference evidence="3 4" key="1">
    <citation type="submission" date="2019-04" db="EMBL/GenBank/DDBJ databases">
        <authorList>
            <person name="Li Y."/>
            <person name="Wang J."/>
        </authorList>
    </citation>
    <scope>NUCLEOTIDE SEQUENCE [LARGE SCALE GENOMIC DNA]</scope>
    <source>
        <strain evidence="3 4">DSM 14668</strain>
    </source>
</reference>
<dbReference type="GO" id="GO:0006950">
    <property type="term" value="P:response to stress"/>
    <property type="evidence" value="ECO:0007669"/>
    <property type="project" value="TreeGrafter"/>
</dbReference>
<protein>
    <submittedName>
        <fullName evidence="3">MarR family transcriptional regulator</fullName>
    </submittedName>
</protein>
<dbReference type="InterPro" id="IPR036390">
    <property type="entry name" value="WH_DNA-bd_sf"/>
</dbReference>
<dbReference type="OrthoDB" id="188700at2"/>
<dbReference type="SUPFAM" id="SSF46785">
    <property type="entry name" value="Winged helix' DNA-binding domain"/>
    <property type="match status" value="1"/>
</dbReference>
<dbReference type="EMBL" id="SSMQ01000008">
    <property type="protein sequence ID" value="TKD09959.1"/>
    <property type="molecule type" value="Genomic_DNA"/>
</dbReference>
<feature type="region of interest" description="Disordered" evidence="1">
    <location>
        <begin position="150"/>
        <end position="169"/>
    </location>
</feature>
<dbReference type="PANTHER" id="PTHR33164:SF43">
    <property type="entry name" value="HTH-TYPE TRANSCRIPTIONAL REPRESSOR YETL"/>
    <property type="match status" value="1"/>
</dbReference>
<dbReference type="PANTHER" id="PTHR33164">
    <property type="entry name" value="TRANSCRIPTIONAL REGULATOR, MARR FAMILY"/>
    <property type="match status" value="1"/>
</dbReference>